<feature type="compositionally biased region" description="Basic and acidic residues" evidence="1">
    <location>
        <begin position="140"/>
        <end position="152"/>
    </location>
</feature>
<dbReference type="InterPro" id="IPR056565">
    <property type="entry name" value="Fn3_ATF7IP"/>
</dbReference>
<proteinExistence type="predicted"/>
<dbReference type="PROSITE" id="PS50853">
    <property type="entry name" value="FN3"/>
    <property type="match status" value="1"/>
</dbReference>
<feature type="compositionally biased region" description="Polar residues" evidence="1">
    <location>
        <begin position="72"/>
        <end position="87"/>
    </location>
</feature>
<dbReference type="OrthoDB" id="2434995at2759"/>
<feature type="compositionally biased region" description="Polar residues" evidence="1">
    <location>
        <begin position="1"/>
        <end position="23"/>
    </location>
</feature>
<dbReference type="GO" id="GO:0006355">
    <property type="term" value="P:regulation of DNA-templated transcription"/>
    <property type="evidence" value="ECO:0007669"/>
    <property type="project" value="TreeGrafter"/>
</dbReference>
<feature type="region of interest" description="Disordered" evidence="1">
    <location>
        <begin position="122"/>
        <end position="163"/>
    </location>
</feature>
<keyword evidence="4" id="KW-1185">Reference proteome</keyword>
<name>E2BKP5_HARSA</name>
<feature type="domain" description="Fibronectin type-III" evidence="2">
    <location>
        <begin position="652"/>
        <end position="753"/>
    </location>
</feature>
<feature type="region of interest" description="Disordered" evidence="1">
    <location>
        <begin position="343"/>
        <end position="407"/>
    </location>
</feature>
<feature type="compositionally biased region" description="Low complexity" evidence="1">
    <location>
        <begin position="353"/>
        <end position="374"/>
    </location>
</feature>
<evidence type="ECO:0000313" key="4">
    <source>
        <dbReference type="Proteomes" id="UP000008237"/>
    </source>
</evidence>
<dbReference type="GO" id="GO:0005634">
    <property type="term" value="C:nucleus"/>
    <property type="evidence" value="ECO:0007669"/>
    <property type="project" value="TreeGrafter"/>
</dbReference>
<feature type="compositionally biased region" description="Polar residues" evidence="1">
    <location>
        <begin position="343"/>
        <end position="352"/>
    </location>
</feature>
<dbReference type="Pfam" id="PF16794">
    <property type="entry name" value="fn3_4"/>
    <property type="match status" value="1"/>
</dbReference>
<dbReference type="SUPFAM" id="SSF49265">
    <property type="entry name" value="Fibronectin type III"/>
    <property type="match status" value="1"/>
</dbReference>
<dbReference type="AlphaFoldDB" id="E2BKP5"/>
<dbReference type="GO" id="GO:0003712">
    <property type="term" value="F:transcription coregulator activity"/>
    <property type="evidence" value="ECO:0007669"/>
    <property type="project" value="TreeGrafter"/>
</dbReference>
<dbReference type="GO" id="GO:0005667">
    <property type="term" value="C:transcription regulator complex"/>
    <property type="evidence" value="ECO:0007669"/>
    <property type="project" value="TreeGrafter"/>
</dbReference>
<dbReference type="InParanoid" id="E2BKP5"/>
<sequence length="753" mass="83158">MEAVQNQSVHNTKSNSTVSCINETDTDELSKEKDELLFGVEEDGEDEDVLSDDSLRLRLSDDEDAEQEDITKNYTNISEFKSPNKNIEPSKDIITEENSSVDPQQVVEEAAKSVAEELTLKEAPNSEIKSNGRQKRKSAKNAEKMIRKKYLDSDSDSIDSDSDSEESIIASSYKLNQKISSASSVSLKRNCPDYEESVVFNGTVKKAKMNAKSEKVNTTKNITKLTFVEKFCQRNIKEKLPKLTQEQLEELLIQKIVETMTMRSEIGLLREQARLSEKNQESTRLKLQQLMKQVKDFEMVLNRNAADRRINPDKVVTPIKINRSVGLQVNFVTEHGMQNLRQIQQTSQQKIANTPTTSVSTPVSESNNSTASSSPRRGIKIRSPRRSEVSMTPSTPTISQSSTQTSPLISTVTPAALVVAKPLDTQQTLTLPSQTSTIQQILTGNMPQQQVQSQAYVLNGKISNQINRPNTALISAKSRNNDLIDLTDEEEKNKSAKISVASTPALIEQQLPTTVTTKPVQCFSRVIQTIPTNVAITTQAASIRLVQPNQSTPTATIVNGAPPRLAYVMQSSVGARQLLITSNANQQIRPITTCRVTTSFPTMTYKTGTSTIANGTVRVLTTPAVSNVQINKHPAPLPDTPNYGITPGWKLPPPAPSLKMTKVPNGIVLSWNMQLTDKYADIASYQLYAYQEVTGVTPSTSLWKKVGDVRALPLPMACTLTQFSEGNNYYFAVRAVDTHSRKGQYSIPGNISL</sequence>
<feature type="compositionally biased region" description="Acidic residues" evidence="1">
    <location>
        <begin position="40"/>
        <end position="51"/>
    </location>
</feature>
<feature type="compositionally biased region" description="Low complexity" evidence="1">
    <location>
        <begin position="392"/>
        <end position="407"/>
    </location>
</feature>
<dbReference type="EMBL" id="GL448819">
    <property type="protein sequence ID" value="EFN83743.1"/>
    <property type="molecule type" value="Genomic_DNA"/>
</dbReference>
<dbReference type="InterPro" id="IPR036116">
    <property type="entry name" value="FN3_sf"/>
</dbReference>
<evidence type="ECO:0000313" key="3">
    <source>
        <dbReference type="EMBL" id="EFN83743.1"/>
    </source>
</evidence>
<gene>
    <name evidence="3" type="ORF">EAI_17132</name>
</gene>
<dbReference type="PANTHER" id="PTHR23210">
    <property type="entry name" value="ACTIVATING TRANSCRIPTION FACTOR 7 INTERACTING PROTEIN"/>
    <property type="match status" value="1"/>
</dbReference>
<evidence type="ECO:0000259" key="2">
    <source>
        <dbReference type="PROSITE" id="PS50853"/>
    </source>
</evidence>
<protein>
    <submittedName>
        <fullName evidence="3">Activating transcription factor 7-interacting protein 1</fullName>
    </submittedName>
</protein>
<feature type="compositionally biased region" description="Acidic residues" evidence="1">
    <location>
        <begin position="153"/>
        <end position="163"/>
    </location>
</feature>
<dbReference type="Gene3D" id="2.60.40.10">
    <property type="entry name" value="Immunoglobulins"/>
    <property type="match status" value="1"/>
</dbReference>
<evidence type="ECO:0000256" key="1">
    <source>
        <dbReference type="SAM" id="MobiDB-lite"/>
    </source>
</evidence>
<dbReference type="STRING" id="610380.E2BKP5"/>
<dbReference type="InterPro" id="IPR013783">
    <property type="entry name" value="Ig-like_fold"/>
</dbReference>
<dbReference type="PANTHER" id="PTHR23210:SF26">
    <property type="entry name" value="ACTIVATING TRANSCRIPTION FACTOR 7-INTERACTING PROTEIN 1"/>
    <property type="match status" value="1"/>
</dbReference>
<feature type="region of interest" description="Disordered" evidence="1">
    <location>
        <begin position="1"/>
        <end position="89"/>
    </location>
</feature>
<dbReference type="OMA" id="IYAYQES"/>
<organism evidence="4">
    <name type="scientific">Harpegnathos saltator</name>
    <name type="common">Jerdon's jumping ant</name>
    <dbReference type="NCBI Taxonomy" id="610380"/>
    <lineage>
        <taxon>Eukaryota</taxon>
        <taxon>Metazoa</taxon>
        <taxon>Ecdysozoa</taxon>
        <taxon>Arthropoda</taxon>
        <taxon>Hexapoda</taxon>
        <taxon>Insecta</taxon>
        <taxon>Pterygota</taxon>
        <taxon>Neoptera</taxon>
        <taxon>Endopterygota</taxon>
        <taxon>Hymenoptera</taxon>
        <taxon>Apocrita</taxon>
        <taxon>Aculeata</taxon>
        <taxon>Formicoidea</taxon>
        <taxon>Formicidae</taxon>
        <taxon>Ponerinae</taxon>
        <taxon>Ponerini</taxon>
        <taxon>Harpegnathos</taxon>
    </lineage>
</organism>
<accession>E2BKP5</accession>
<reference evidence="3 4" key="1">
    <citation type="journal article" date="2010" name="Science">
        <title>Genomic comparison of the ants Camponotus floridanus and Harpegnathos saltator.</title>
        <authorList>
            <person name="Bonasio R."/>
            <person name="Zhang G."/>
            <person name="Ye C."/>
            <person name="Mutti N.S."/>
            <person name="Fang X."/>
            <person name="Qin N."/>
            <person name="Donahue G."/>
            <person name="Yang P."/>
            <person name="Li Q."/>
            <person name="Li C."/>
            <person name="Zhang P."/>
            <person name="Huang Z."/>
            <person name="Berger S.L."/>
            <person name="Reinberg D."/>
            <person name="Wang J."/>
            <person name="Liebig J."/>
        </authorList>
    </citation>
    <scope>NUCLEOTIDE SEQUENCE [LARGE SCALE GENOMIC DNA]</scope>
    <source>
        <strain evidence="3 4">R22 G/1</strain>
    </source>
</reference>
<dbReference type="InterPro" id="IPR026085">
    <property type="entry name" value="ATF7-int"/>
</dbReference>
<dbReference type="InterPro" id="IPR003961">
    <property type="entry name" value="FN3_dom"/>
</dbReference>
<dbReference type="Proteomes" id="UP000008237">
    <property type="component" value="Unassembled WGS sequence"/>
</dbReference>